<protein>
    <submittedName>
        <fullName evidence="2">Uncharacterized protein</fullName>
    </submittedName>
</protein>
<evidence type="ECO:0000313" key="3">
    <source>
        <dbReference type="Proteomes" id="UP000315522"/>
    </source>
</evidence>
<name>A0A559ML00_9HELO</name>
<gene>
    <name evidence="2" type="ORF">LAWI1_G000064</name>
</gene>
<organism evidence="2 3">
    <name type="scientific">Lachnellula willkommii</name>
    <dbReference type="NCBI Taxonomy" id="215461"/>
    <lineage>
        <taxon>Eukaryota</taxon>
        <taxon>Fungi</taxon>
        <taxon>Dikarya</taxon>
        <taxon>Ascomycota</taxon>
        <taxon>Pezizomycotina</taxon>
        <taxon>Leotiomycetes</taxon>
        <taxon>Helotiales</taxon>
        <taxon>Lachnaceae</taxon>
        <taxon>Lachnellula</taxon>
    </lineage>
</organism>
<proteinExistence type="predicted"/>
<dbReference type="AlphaFoldDB" id="A0A559ML00"/>
<sequence length="134" mass="14600">MASKSQSRGSSPMAAARRPKLMRAAATAPSLATSNASRKDLASRQSSRAATLLNRVASYSTAQHEHRLHGTPGSVYSNPEQGSPESASMEERKEPFETAIHQSGNYFSFPSFEDFQAFQENEERIAAMHDKGVP</sequence>
<feature type="region of interest" description="Disordered" evidence="1">
    <location>
        <begin position="1"/>
        <end position="93"/>
    </location>
</feature>
<comment type="caution">
    <text evidence="2">The sequence shown here is derived from an EMBL/GenBank/DDBJ whole genome shotgun (WGS) entry which is preliminary data.</text>
</comment>
<feature type="compositionally biased region" description="Polar residues" evidence="1">
    <location>
        <begin position="74"/>
        <end position="86"/>
    </location>
</feature>
<evidence type="ECO:0000256" key="1">
    <source>
        <dbReference type="SAM" id="MobiDB-lite"/>
    </source>
</evidence>
<reference evidence="2 3" key="1">
    <citation type="submission" date="2018-05" db="EMBL/GenBank/DDBJ databases">
        <title>Genome sequencing and assembly of the regulated plant pathogen Lachnellula willkommii and related sister species for the development of diagnostic species identification markers.</title>
        <authorList>
            <person name="Giroux E."/>
            <person name="Bilodeau G."/>
        </authorList>
    </citation>
    <scope>NUCLEOTIDE SEQUENCE [LARGE SCALE GENOMIC DNA]</scope>
    <source>
        <strain evidence="2 3">CBS 172.35</strain>
    </source>
</reference>
<feature type="compositionally biased region" description="Polar residues" evidence="1">
    <location>
        <begin position="1"/>
        <end position="10"/>
    </location>
</feature>
<accession>A0A559ML00</accession>
<evidence type="ECO:0000313" key="2">
    <source>
        <dbReference type="EMBL" id="TVY93636.1"/>
    </source>
</evidence>
<dbReference type="EMBL" id="QGML01000102">
    <property type="protein sequence ID" value="TVY93636.1"/>
    <property type="molecule type" value="Genomic_DNA"/>
</dbReference>
<dbReference type="Proteomes" id="UP000315522">
    <property type="component" value="Unassembled WGS sequence"/>
</dbReference>
<keyword evidence="3" id="KW-1185">Reference proteome</keyword>